<dbReference type="InterPro" id="IPR029058">
    <property type="entry name" value="AB_hydrolase_fold"/>
</dbReference>
<comment type="caution">
    <text evidence="2">The sequence shown here is derived from an EMBL/GenBank/DDBJ whole genome shotgun (WGS) entry which is preliminary data.</text>
</comment>
<sequence>MHDCCLKGFKWEGEPIGREETFAGNSTYVSGNNSDVAILVIHDLFGWTFPNLRLLADSYAEETNATVYLPDFFGGEVLPFDIVAKDPAEWAPLDLPSWAARNNKEVREPEIFAFAKGLRAQYKHVAAVGSCYGGWAVFRLGAKENDGLVDCISTAHPSWLTKDEIQAVGVPVQILAPEIDPVFTAELKEFSQKTIPSLGLPFDYQYFPGLEHSFSVRGDRANEAEMRGLERAKNAAVHWFKQWLQ</sequence>
<dbReference type="GO" id="GO:0017000">
    <property type="term" value="P:antibiotic biosynthetic process"/>
    <property type="evidence" value="ECO:0007669"/>
    <property type="project" value="UniProtKB-ARBA"/>
</dbReference>
<dbReference type="EMBL" id="JAPQKS010000002">
    <property type="protein sequence ID" value="KAJ5246623.1"/>
    <property type="molecule type" value="Genomic_DNA"/>
</dbReference>
<dbReference type="GO" id="GO:0016787">
    <property type="term" value="F:hydrolase activity"/>
    <property type="evidence" value="ECO:0007669"/>
    <property type="project" value="InterPro"/>
</dbReference>
<dbReference type="GO" id="GO:0072330">
    <property type="term" value="P:monocarboxylic acid biosynthetic process"/>
    <property type="evidence" value="ECO:0007669"/>
    <property type="project" value="UniProtKB-ARBA"/>
</dbReference>
<dbReference type="AlphaFoldDB" id="A0A9W9TXI3"/>
<dbReference type="Gene3D" id="3.40.50.1820">
    <property type="entry name" value="alpha/beta hydrolase"/>
    <property type="match status" value="1"/>
</dbReference>
<evidence type="ECO:0000259" key="1">
    <source>
        <dbReference type="Pfam" id="PF01738"/>
    </source>
</evidence>
<organism evidence="2 3">
    <name type="scientific">Penicillium chermesinum</name>
    <dbReference type="NCBI Taxonomy" id="63820"/>
    <lineage>
        <taxon>Eukaryota</taxon>
        <taxon>Fungi</taxon>
        <taxon>Dikarya</taxon>
        <taxon>Ascomycota</taxon>
        <taxon>Pezizomycotina</taxon>
        <taxon>Eurotiomycetes</taxon>
        <taxon>Eurotiomycetidae</taxon>
        <taxon>Eurotiales</taxon>
        <taxon>Aspergillaceae</taxon>
        <taxon>Penicillium</taxon>
    </lineage>
</organism>
<dbReference type="InterPro" id="IPR002925">
    <property type="entry name" value="Dienelactn_hydro"/>
</dbReference>
<dbReference type="GeneID" id="83198206"/>
<gene>
    <name evidence="2" type="ORF">N7468_001606</name>
</gene>
<dbReference type="PANTHER" id="PTHR17630:SF55">
    <property type="entry name" value="DIENELACTONE HYDROLASE FAMILY PROTEIN (AFU_ORTHOLOGUE AFUA_1G01900)"/>
    <property type="match status" value="1"/>
</dbReference>
<accession>A0A9W9TXI3</accession>
<evidence type="ECO:0000313" key="2">
    <source>
        <dbReference type="EMBL" id="KAJ5246623.1"/>
    </source>
</evidence>
<proteinExistence type="predicted"/>
<dbReference type="SUPFAM" id="SSF53474">
    <property type="entry name" value="alpha/beta-Hydrolases"/>
    <property type="match status" value="1"/>
</dbReference>
<reference evidence="2" key="1">
    <citation type="submission" date="2022-11" db="EMBL/GenBank/DDBJ databases">
        <authorList>
            <person name="Petersen C."/>
        </authorList>
    </citation>
    <scope>NUCLEOTIDE SEQUENCE</scope>
    <source>
        <strain evidence="2">IBT 19713</strain>
    </source>
</reference>
<dbReference type="PANTHER" id="PTHR17630">
    <property type="entry name" value="DIENELACTONE HYDROLASE"/>
    <property type="match status" value="1"/>
</dbReference>
<name>A0A9W9TXI3_9EURO</name>
<dbReference type="OrthoDB" id="10019231at2759"/>
<dbReference type="Proteomes" id="UP001150941">
    <property type="component" value="Unassembled WGS sequence"/>
</dbReference>
<evidence type="ECO:0000313" key="3">
    <source>
        <dbReference type="Proteomes" id="UP001150941"/>
    </source>
</evidence>
<dbReference type="Pfam" id="PF01738">
    <property type="entry name" value="DLH"/>
    <property type="match status" value="1"/>
</dbReference>
<protein>
    <recommendedName>
        <fullName evidence="1">Dienelactone hydrolase domain-containing protein</fullName>
    </recommendedName>
</protein>
<reference evidence="2" key="2">
    <citation type="journal article" date="2023" name="IMA Fungus">
        <title>Comparative genomic study of the Penicillium genus elucidates a diverse pangenome and 15 lateral gene transfer events.</title>
        <authorList>
            <person name="Petersen C."/>
            <person name="Sorensen T."/>
            <person name="Nielsen M.R."/>
            <person name="Sondergaard T.E."/>
            <person name="Sorensen J.L."/>
            <person name="Fitzpatrick D.A."/>
            <person name="Frisvad J.C."/>
            <person name="Nielsen K.L."/>
        </authorList>
    </citation>
    <scope>NUCLEOTIDE SEQUENCE</scope>
    <source>
        <strain evidence="2">IBT 19713</strain>
    </source>
</reference>
<feature type="domain" description="Dienelactone hydrolase" evidence="1">
    <location>
        <begin position="35"/>
        <end position="243"/>
    </location>
</feature>
<keyword evidence="3" id="KW-1185">Reference proteome</keyword>
<dbReference type="RefSeq" id="XP_058334044.1">
    <property type="nucleotide sequence ID" value="XM_058470903.1"/>
</dbReference>